<keyword evidence="4" id="KW-0645">Protease</keyword>
<evidence type="ECO:0000259" key="3">
    <source>
        <dbReference type="PROSITE" id="PS51903"/>
    </source>
</evidence>
<dbReference type="AlphaFoldDB" id="A0A378VYX4"/>
<dbReference type="GO" id="GO:0008233">
    <property type="term" value="F:peptidase activity"/>
    <property type="evidence" value="ECO:0007669"/>
    <property type="project" value="UniProtKB-KW"/>
</dbReference>
<name>A0A378VYX4_NEIGO</name>
<dbReference type="GO" id="GO:0005524">
    <property type="term" value="F:ATP binding"/>
    <property type="evidence" value="ECO:0007669"/>
    <property type="project" value="UniProtKB-KW"/>
</dbReference>
<sequence length="68" mass="7558">MLAPELEQILQQLYREARKAHYEFISLEHLLLVLIEEDAAVPNVLKLCGADLKAVSEQLAASVAENTP</sequence>
<dbReference type="GO" id="GO:0006508">
    <property type="term" value="P:proteolysis"/>
    <property type="evidence" value="ECO:0007669"/>
    <property type="project" value="UniProtKB-KW"/>
</dbReference>
<dbReference type="Pfam" id="PF02861">
    <property type="entry name" value="Clp_N"/>
    <property type="match status" value="1"/>
</dbReference>
<accession>A0A378VYX4</accession>
<protein>
    <submittedName>
        <fullName evidence="4">ATP-dependent protease ATP-binding protein</fullName>
    </submittedName>
</protein>
<dbReference type="Gene3D" id="1.10.1780.10">
    <property type="entry name" value="Clp, N-terminal domain"/>
    <property type="match status" value="1"/>
</dbReference>
<comment type="similarity">
    <text evidence="1">Belongs to the ClpA/ClpB family.</text>
</comment>
<evidence type="ECO:0000256" key="1">
    <source>
        <dbReference type="ARBA" id="ARBA00008675"/>
    </source>
</evidence>
<feature type="domain" description="Clp R" evidence="3">
    <location>
        <begin position="1"/>
        <end position="66"/>
    </location>
</feature>
<reference evidence="4" key="1">
    <citation type="submission" date="2018-06" db="EMBL/GenBank/DDBJ databases">
        <authorList>
            <consortium name="Pathogen Informatics"/>
            <person name="Doyle S."/>
        </authorList>
    </citation>
    <scope>NUCLEOTIDE SEQUENCE [LARGE SCALE GENOMIC DNA]</scope>
    <source>
        <strain evidence="4">NCTC11421</strain>
    </source>
</reference>
<dbReference type="SUPFAM" id="SSF81923">
    <property type="entry name" value="Double Clp-N motif"/>
    <property type="match status" value="1"/>
</dbReference>
<dbReference type="InterPro" id="IPR036628">
    <property type="entry name" value="Clp_N_dom_sf"/>
</dbReference>
<organism evidence="4">
    <name type="scientific">Neisseria gonorrhoeae</name>
    <dbReference type="NCBI Taxonomy" id="485"/>
    <lineage>
        <taxon>Bacteria</taxon>
        <taxon>Pseudomonadati</taxon>
        <taxon>Pseudomonadota</taxon>
        <taxon>Betaproteobacteria</taxon>
        <taxon>Neisseriales</taxon>
        <taxon>Neisseriaceae</taxon>
        <taxon>Neisseria</taxon>
    </lineage>
</organism>
<gene>
    <name evidence="4" type="primary">clpA_1</name>
    <name evidence="4" type="ORF">NCTC11421_02227</name>
</gene>
<keyword evidence="4" id="KW-0378">Hydrolase</keyword>
<evidence type="ECO:0000313" key="4">
    <source>
        <dbReference type="EMBL" id="SUA24230.1"/>
    </source>
</evidence>
<keyword evidence="2" id="KW-0677">Repeat</keyword>
<keyword evidence="4" id="KW-0067">ATP-binding</keyword>
<keyword evidence="4" id="KW-0547">Nucleotide-binding</keyword>
<dbReference type="InterPro" id="IPR004176">
    <property type="entry name" value="Clp_R_N"/>
</dbReference>
<dbReference type="EMBL" id="UGRI01000001">
    <property type="protein sequence ID" value="SUA24230.1"/>
    <property type="molecule type" value="Genomic_DNA"/>
</dbReference>
<proteinExistence type="inferred from homology"/>
<dbReference type="PROSITE" id="PS51903">
    <property type="entry name" value="CLP_R"/>
    <property type="match status" value="1"/>
</dbReference>
<evidence type="ECO:0000256" key="2">
    <source>
        <dbReference type="PROSITE-ProRule" id="PRU01251"/>
    </source>
</evidence>